<evidence type="ECO:0000256" key="7">
    <source>
        <dbReference type="ARBA" id="ARBA00022741"/>
    </source>
</evidence>
<keyword evidence="6" id="KW-0507">mRNA processing</keyword>
<dbReference type="GO" id="GO:0005524">
    <property type="term" value="F:ATP binding"/>
    <property type="evidence" value="ECO:0007669"/>
    <property type="project" value="UniProtKB-KW"/>
</dbReference>
<dbReference type="EC" id="3.6.4.13" evidence="4"/>
<evidence type="ECO:0000256" key="12">
    <source>
        <dbReference type="ARBA" id="ARBA00022942"/>
    </source>
</evidence>
<evidence type="ECO:0000256" key="3">
    <source>
        <dbReference type="ARBA" id="ARBA00006914"/>
    </source>
</evidence>
<dbReference type="Pfam" id="PF16450">
    <property type="entry name" value="Prot_ATP_ID_OB_C"/>
    <property type="match status" value="1"/>
</dbReference>
<dbReference type="SMART" id="SM00382">
    <property type="entry name" value="AAA"/>
    <property type="match status" value="2"/>
</dbReference>
<dbReference type="CDD" id="cd21691">
    <property type="entry name" value="GH2-like_DHX8"/>
    <property type="match status" value="1"/>
</dbReference>
<gene>
    <name evidence="24" type="ORF">NMOB1V02_LOCUS4550</name>
</gene>
<dbReference type="CDD" id="cd17963">
    <property type="entry name" value="DEADc_DDX19_DDX25"/>
    <property type="match status" value="1"/>
</dbReference>
<keyword evidence="25" id="KW-1185">Reference proteome</keyword>
<dbReference type="InterPro" id="IPR003959">
    <property type="entry name" value="ATPase_AAA_core"/>
</dbReference>
<reference evidence="24" key="1">
    <citation type="submission" date="2020-11" db="EMBL/GenBank/DDBJ databases">
        <authorList>
            <person name="Tran Van P."/>
        </authorList>
    </citation>
    <scope>NUCLEOTIDE SEQUENCE</scope>
</reference>
<dbReference type="PROSITE" id="PS50126">
    <property type="entry name" value="S1"/>
    <property type="match status" value="1"/>
</dbReference>
<keyword evidence="8" id="KW-0378">Hydrolase</keyword>
<dbReference type="Pfam" id="PF00271">
    <property type="entry name" value="Helicase_C"/>
    <property type="match status" value="2"/>
</dbReference>
<evidence type="ECO:0000256" key="15">
    <source>
        <dbReference type="ARBA" id="ARBA00024661"/>
    </source>
</evidence>
<keyword evidence="19" id="KW-0175">Coiled coil</keyword>
<dbReference type="GO" id="GO:0016887">
    <property type="term" value="F:ATP hydrolysis activity"/>
    <property type="evidence" value="ECO:0007669"/>
    <property type="project" value="InterPro"/>
</dbReference>
<dbReference type="PROSITE" id="PS51192">
    <property type="entry name" value="HELICASE_ATP_BIND_1"/>
    <property type="match status" value="2"/>
</dbReference>
<evidence type="ECO:0000256" key="9">
    <source>
        <dbReference type="ARBA" id="ARBA00022806"/>
    </source>
</evidence>
<proteinExistence type="inferred from homology"/>
<feature type="region of interest" description="Disordered" evidence="20">
    <location>
        <begin position="480"/>
        <end position="513"/>
    </location>
</feature>
<comment type="similarity">
    <text evidence="3">Belongs to the AAA ATPase family.</text>
</comment>
<dbReference type="PANTHER" id="PTHR18934:SF85">
    <property type="entry name" value="ATP-DEPENDENT RNA HELICASE DHX8"/>
    <property type="match status" value="1"/>
</dbReference>
<evidence type="ECO:0000256" key="4">
    <source>
        <dbReference type="ARBA" id="ARBA00012552"/>
    </source>
</evidence>
<dbReference type="CDD" id="cd05684">
    <property type="entry name" value="S1_DHX8_helicase"/>
    <property type="match status" value="1"/>
</dbReference>
<keyword evidence="14" id="KW-0539">Nucleus</keyword>
<feature type="domain" description="Helicase C-terminal" evidence="23">
    <location>
        <begin position="271"/>
        <end position="439"/>
    </location>
</feature>
<dbReference type="SMART" id="SM00490">
    <property type="entry name" value="HELICc"/>
    <property type="match status" value="2"/>
</dbReference>
<dbReference type="SMART" id="SM00847">
    <property type="entry name" value="HA2"/>
    <property type="match status" value="1"/>
</dbReference>
<evidence type="ECO:0000256" key="13">
    <source>
        <dbReference type="ARBA" id="ARBA00023187"/>
    </source>
</evidence>
<organism evidence="24">
    <name type="scientific">Notodromas monacha</name>
    <dbReference type="NCBI Taxonomy" id="399045"/>
    <lineage>
        <taxon>Eukaryota</taxon>
        <taxon>Metazoa</taxon>
        <taxon>Ecdysozoa</taxon>
        <taxon>Arthropoda</taxon>
        <taxon>Crustacea</taxon>
        <taxon>Oligostraca</taxon>
        <taxon>Ostracoda</taxon>
        <taxon>Podocopa</taxon>
        <taxon>Podocopida</taxon>
        <taxon>Cypridocopina</taxon>
        <taxon>Cypridoidea</taxon>
        <taxon>Cyprididae</taxon>
        <taxon>Notodromas</taxon>
    </lineage>
</organism>
<dbReference type="InterPro" id="IPR011709">
    <property type="entry name" value="DEAD-box_helicase_OB_fold"/>
</dbReference>
<dbReference type="InterPro" id="IPR014001">
    <property type="entry name" value="Helicase_ATP-bd"/>
</dbReference>
<dbReference type="Pfam" id="PF00270">
    <property type="entry name" value="DEAD"/>
    <property type="match status" value="2"/>
</dbReference>
<dbReference type="GO" id="GO:0000390">
    <property type="term" value="P:spliceosomal complex disassembly"/>
    <property type="evidence" value="ECO:0007669"/>
    <property type="project" value="TreeGrafter"/>
</dbReference>
<dbReference type="PANTHER" id="PTHR18934">
    <property type="entry name" value="ATP-DEPENDENT RNA HELICASE"/>
    <property type="match status" value="1"/>
</dbReference>
<dbReference type="InterPro" id="IPR011545">
    <property type="entry name" value="DEAD/DEAH_box_helicase_dom"/>
</dbReference>
<dbReference type="SMART" id="SM00316">
    <property type="entry name" value="S1"/>
    <property type="match status" value="1"/>
</dbReference>
<dbReference type="GO" id="GO:0003723">
    <property type="term" value="F:RNA binding"/>
    <property type="evidence" value="ECO:0007669"/>
    <property type="project" value="UniProtKB-KW"/>
</dbReference>
<dbReference type="InterPro" id="IPR027417">
    <property type="entry name" value="P-loop_NTPase"/>
</dbReference>
<evidence type="ECO:0000256" key="20">
    <source>
        <dbReference type="SAM" id="MobiDB-lite"/>
    </source>
</evidence>
<dbReference type="PROSITE" id="PS00690">
    <property type="entry name" value="DEAH_ATP_HELICASE"/>
    <property type="match status" value="1"/>
</dbReference>
<name>A0A7R9GD98_9CRUS</name>
<dbReference type="GO" id="GO:0000502">
    <property type="term" value="C:proteasome complex"/>
    <property type="evidence" value="ECO:0007669"/>
    <property type="project" value="UniProtKB-KW"/>
</dbReference>
<dbReference type="Pfam" id="PF00575">
    <property type="entry name" value="S1"/>
    <property type="match status" value="1"/>
</dbReference>
<evidence type="ECO:0000256" key="16">
    <source>
        <dbReference type="ARBA" id="ARBA00040909"/>
    </source>
</evidence>
<keyword evidence="13" id="KW-0508">mRNA splicing</keyword>
<evidence type="ECO:0000256" key="1">
    <source>
        <dbReference type="ARBA" id="ARBA00004123"/>
    </source>
</evidence>
<sequence>MATSDKWSSSTDEVEKRIINEVENLHLKEEQVVGRGRGRGITPASPLHSENGSVGLPISSGVVERGLQHGLQQAFENSGIDTALHFVSTVSIIMIPVNVIAQSQSGTGKTAAFAITMINCVDTSRPGPQALCLSPTFELARQTGEVIQKMAKYCTDVTMRYVVRGEEFRRGEKISEHIIIGTPGKVMDWITKFRVLDVRDVRVFVLDEADVMIAMQGHQDQSLRIHKTLPQTCQMLLFSATYDEEVMNFASKVIKDPMIFRLRRDEESLDNIKQYYIKCASKEEKYNAILNIYGVITVGQAIIFCHTRQTVLWLTEKMVKDHHTVGMLTGELTTEQRIAVLDRFRKGEEKVLITTNVLSRGIDIEQVTLVINYDLPVDLKNRADCETYLHRIGRTGRFGKSGIAINLVDGQQSMNVLREIEQHFNRKIELLDAHDADEIEKLNQHKFNHFESQSEGFPVFSKICYPELFEMATEVIQEADKVPRSKKHSKPKDMLMETDGLPSHPSSSTDKGEGLRQYYVTKIEELQLTVSERSQNLRRLQAQRNELNAKVRMLREELQLLQEQGSYVGEVVRPMDKKKVLVKVHPEGKFVVDIDKNIDMNQVTANCRVALRNDSYALHKILPNKVDPLVSLMMVEKVPDSTYEMVGGLDKQIKEIKEVIELPVKHPELFDALGIAQPKGVLLYGPPGTGKTLLARAVAHHTECTFIRVSGSELVQKFIGEGSRMVRELFVMAREHAPSIIFMDEIDSIGSSRLEAGSGADSEVQRTMLELLNQLDGFEATKNIKVIMATNRIDILDSALLRPGRIDRKIEFPPPNEEARLDILKIHSRKMNLTRGINLRKIAEVMPGASGAEVKGVCTEAGMYALRERRVHVTQEDFEMAVAKIMQKDSEKNMSIKKLSKCDVCFTKCRRPRFFVMGELDQLEHLALVSKVCLELENNVGINDKDLAEFIIDLATKSSTCEGFKSKLQDNGGEMPDSLMSNLYRLIKELQTEKQASSGSKTANSGEVHPFMTVKEKKMRTLFPGLCIPDGTPAVVSDEESTKATEEPAKTVKTDDKKVVDDTMALLESMATSAILTVGIETFGIVLGREVGKIGAEVNPGIDVIVVEVDLETDMTVVIEEDIEVDHARGTATDVTGETAIEIVVKGHRRAIEIVGDGRRRANTQNAIAPEIYPGKITSITAFGAFVQLENLQKKWIGLVHISQLRREGRVKNVSDVVSVGQSIKVKVLSITGQKMSLSMKDVDQKTGEDLNPIAGGFGKPAMLNEDDTFGRNPDRPNNLIESANLRGLLNGDQEDDSISRRRVQRISSPERWEIKQMMAANCIDKSELPDFDEETGILPKELDDDEEEIEVELVEEEAPFLRGHGRAALHDLSPVRIVKNPDGSLAQAAMMQNALSKERREIKMLQREQEMDSVPSGLNVHWIDPMPDSDGRQIAANLRGVGTMQQEVPEWKKAVTGGSKGSYGKKTNLSIMEQRHSLPIYKLKDELIKSITDNQILIVIGETGSGKTTQMTQYLAEAGFTARGKIGCTQPRRVAAMSVAKRVSEEYGCRLGQEVGYTIRFEDCTSPETMIKYMTDGMLLRECLLDPDLKGYSVIMLDEAHERTIHTDVLFGLLKKAVQKREELKLIVTSATLDATKFSEYFFEAPIFTIPGRVFPVEILYTREPETDYLDASLITVMQIHLSEPPGDVLLFLTGQEEIDTACEILYERTKALGPGVPELIILPVYSSLPSEMQSRIFEPAPPGSRKVIIATNIAETSLTIDGIFYVVDPGFVKQKVYNSKSGMDSLVVTPISQAQAKQRAGRAGRTGPGKCYRLYTERAYRDEMLTTPVPEIQRTNLAATVLQLKAMGINDLLHFEFMDPPPPETLVMALEQLHSLSALDDEGLLTRLGRRMAEFPLEPTLAKVLIMSVQLKSSDEMLTIVSMLSVQNVFYRPRDKQAIADQKKAKFNQAEGDHLTLLAVYNAWKNNKFSNAWCYDNFVQIRTLKRAQDVRKQLLGIMDRHKLDVVSCGKSTYKVQQAVCSGFFRNAAKKDPQEGYRTLVDHQVVYIHPSSALFNRQPEWVVYHELVMTTKEYMREVTTIDPKWLVEFAPAFFKVSDPTKLSKFKKHQRLEPLYNKYEEPNAWRISRVRRRRN</sequence>
<evidence type="ECO:0000259" key="21">
    <source>
        <dbReference type="PROSITE" id="PS50126"/>
    </source>
</evidence>
<feature type="coiled-coil region" evidence="19">
    <location>
        <begin position="523"/>
        <end position="564"/>
    </location>
</feature>
<dbReference type="CDD" id="cd18791">
    <property type="entry name" value="SF2_C_RHA"/>
    <property type="match status" value="1"/>
</dbReference>
<evidence type="ECO:0000313" key="24">
    <source>
        <dbReference type="EMBL" id="CAD7276800.1"/>
    </source>
</evidence>
<feature type="domain" description="S1 motif" evidence="21">
    <location>
        <begin position="1170"/>
        <end position="1241"/>
    </location>
</feature>
<dbReference type="InterPro" id="IPR041569">
    <property type="entry name" value="AAA_lid_3"/>
</dbReference>
<dbReference type="GO" id="GO:0003006">
    <property type="term" value="P:developmental process involved in reproduction"/>
    <property type="evidence" value="ECO:0007669"/>
    <property type="project" value="UniProtKB-ARBA"/>
</dbReference>
<dbReference type="SMART" id="SM00487">
    <property type="entry name" value="DEXDc"/>
    <property type="match status" value="2"/>
</dbReference>
<dbReference type="Pfam" id="PF07717">
    <property type="entry name" value="OB_NTP_bind"/>
    <property type="match status" value="1"/>
</dbReference>
<accession>A0A7R9GD98</accession>
<evidence type="ECO:0000256" key="2">
    <source>
        <dbReference type="ARBA" id="ARBA00004496"/>
    </source>
</evidence>
<dbReference type="FunFam" id="3.40.50.300:FF:000191">
    <property type="entry name" value="Pre-mRNA-splicing factor ATP-dependent RNA helicase"/>
    <property type="match status" value="1"/>
</dbReference>
<dbReference type="InterPro" id="IPR044762">
    <property type="entry name" value="DHX8/Prp22_DEXHc"/>
</dbReference>
<evidence type="ECO:0000256" key="5">
    <source>
        <dbReference type="ARBA" id="ARBA00022490"/>
    </source>
</evidence>
<dbReference type="EMBL" id="OA882755">
    <property type="protein sequence ID" value="CAD7276800.1"/>
    <property type="molecule type" value="Genomic_DNA"/>
</dbReference>
<dbReference type="CDD" id="cd17971">
    <property type="entry name" value="DEXHc_DHX8"/>
    <property type="match status" value="1"/>
</dbReference>
<dbReference type="CDD" id="cd19502">
    <property type="entry name" value="RecA-like_PAN_like"/>
    <property type="match status" value="1"/>
</dbReference>
<evidence type="ECO:0000259" key="22">
    <source>
        <dbReference type="PROSITE" id="PS51192"/>
    </source>
</evidence>
<dbReference type="EMBL" id="CAJPEX010000718">
    <property type="protein sequence ID" value="CAG0916952.1"/>
    <property type="molecule type" value="Genomic_DNA"/>
</dbReference>
<keyword evidence="9" id="KW-0347">Helicase</keyword>
<keyword evidence="10" id="KW-0067">ATP-binding</keyword>
<dbReference type="PROSITE" id="PS51194">
    <property type="entry name" value="HELICASE_CTER"/>
    <property type="match status" value="2"/>
</dbReference>
<evidence type="ECO:0000256" key="19">
    <source>
        <dbReference type="SAM" id="Coils"/>
    </source>
</evidence>
<dbReference type="Gene3D" id="3.40.50.300">
    <property type="entry name" value="P-loop containing nucleotide triphosphate hydrolases"/>
    <property type="match status" value="5"/>
</dbReference>
<comment type="function">
    <text evidence="15">The 26S proteasome is involved in the ATP-dependent degradation of ubiquitinated proteins. The regulatory (or ATPase) complex confers ATP dependency and substrate specificity to the 26S complex.</text>
</comment>
<dbReference type="CDD" id="cd18787">
    <property type="entry name" value="SF2_C_DEAD"/>
    <property type="match status" value="1"/>
</dbReference>
<dbReference type="OrthoDB" id="10253254at2759"/>
<dbReference type="SUPFAM" id="SSF52540">
    <property type="entry name" value="P-loop containing nucleoside triphosphate hydrolases"/>
    <property type="match status" value="3"/>
</dbReference>
<dbReference type="FunFam" id="3.40.50.300:FF:000030">
    <property type="entry name" value="26S protease regulatory subunit 8"/>
    <property type="match status" value="1"/>
</dbReference>
<keyword evidence="7" id="KW-0547">Nucleotide-binding</keyword>
<keyword evidence="5" id="KW-0963">Cytoplasm</keyword>
<dbReference type="InterPro" id="IPR001650">
    <property type="entry name" value="Helicase_C-like"/>
</dbReference>
<keyword evidence="11" id="KW-0694">RNA-binding</keyword>
<dbReference type="FunFam" id="1.20.120.1080:FF:000001">
    <property type="entry name" value="Pre-mRNA-splicing factor ATP-dependent RNA helicase"/>
    <property type="match status" value="1"/>
</dbReference>
<feature type="domain" description="Helicase ATP-binding" evidence="22">
    <location>
        <begin position="1489"/>
        <end position="1652"/>
    </location>
</feature>
<feature type="domain" description="Helicase C-terminal" evidence="23">
    <location>
        <begin position="1670"/>
        <end position="1850"/>
    </location>
</feature>
<dbReference type="Pfam" id="PF00004">
    <property type="entry name" value="AAA"/>
    <property type="match status" value="1"/>
</dbReference>
<dbReference type="GO" id="GO:0005737">
    <property type="term" value="C:cytoplasm"/>
    <property type="evidence" value="ECO:0007669"/>
    <property type="project" value="UniProtKB-SubCell"/>
</dbReference>
<evidence type="ECO:0000256" key="11">
    <source>
        <dbReference type="ARBA" id="ARBA00022884"/>
    </source>
</evidence>
<dbReference type="FunFam" id="3.40.50.300:FF:000318">
    <property type="entry name" value="ATP-dependent RNA helicase DDX19B"/>
    <property type="match status" value="1"/>
</dbReference>
<dbReference type="InterPro" id="IPR003029">
    <property type="entry name" value="S1_domain"/>
</dbReference>
<comment type="catalytic activity">
    <reaction evidence="17">
        <text>ATP + H2O = ADP + phosphate + H(+)</text>
        <dbReference type="Rhea" id="RHEA:13065"/>
        <dbReference type="ChEBI" id="CHEBI:15377"/>
        <dbReference type="ChEBI" id="CHEBI:15378"/>
        <dbReference type="ChEBI" id="CHEBI:30616"/>
        <dbReference type="ChEBI" id="CHEBI:43474"/>
        <dbReference type="ChEBI" id="CHEBI:456216"/>
        <dbReference type="EC" id="3.6.4.13"/>
    </reaction>
</comment>
<evidence type="ECO:0000256" key="18">
    <source>
        <dbReference type="ARBA" id="ARBA00060756"/>
    </source>
</evidence>
<dbReference type="InterPro" id="IPR048333">
    <property type="entry name" value="HA2_WH"/>
</dbReference>
<dbReference type="InterPro" id="IPR003960">
    <property type="entry name" value="ATPase_AAA_CS"/>
</dbReference>
<evidence type="ECO:0000256" key="17">
    <source>
        <dbReference type="ARBA" id="ARBA00047984"/>
    </source>
</evidence>
<dbReference type="FunFam" id="3.40.50.300:FF:000101">
    <property type="entry name" value="Pre-mRNA-splicing factor ATP-dependent RNA helicase"/>
    <property type="match status" value="1"/>
</dbReference>
<dbReference type="Pfam" id="PF21010">
    <property type="entry name" value="HA2_C"/>
    <property type="match status" value="1"/>
</dbReference>
<dbReference type="Gene3D" id="2.40.50.140">
    <property type="entry name" value="Nucleic acid-binding proteins"/>
    <property type="match status" value="2"/>
</dbReference>
<dbReference type="SUPFAM" id="SSF50249">
    <property type="entry name" value="Nucleic acid-binding proteins"/>
    <property type="match status" value="1"/>
</dbReference>
<evidence type="ECO:0000256" key="6">
    <source>
        <dbReference type="ARBA" id="ARBA00022664"/>
    </source>
</evidence>
<dbReference type="Pfam" id="PF04408">
    <property type="entry name" value="WHD_HA2"/>
    <property type="match status" value="1"/>
</dbReference>
<dbReference type="FunFam" id="2.40.50.140:FF:000061">
    <property type="entry name" value="ATP-dependent RNA helicase DHX8"/>
    <property type="match status" value="1"/>
</dbReference>
<protein>
    <recommendedName>
        <fullName evidence="16">26S proteasome regulatory subunit 8</fullName>
        <ecNumber evidence="4">3.6.4.13</ecNumber>
    </recommendedName>
</protein>
<evidence type="ECO:0000313" key="25">
    <source>
        <dbReference type="Proteomes" id="UP000678499"/>
    </source>
</evidence>
<evidence type="ECO:0000256" key="14">
    <source>
        <dbReference type="ARBA" id="ARBA00023242"/>
    </source>
</evidence>
<dbReference type="GO" id="GO:0071013">
    <property type="term" value="C:catalytic step 2 spliceosome"/>
    <property type="evidence" value="ECO:0007669"/>
    <property type="project" value="TreeGrafter"/>
</dbReference>
<feature type="domain" description="Helicase ATP-binding" evidence="22">
    <location>
        <begin position="90"/>
        <end position="260"/>
    </location>
</feature>
<dbReference type="Gene3D" id="1.10.8.60">
    <property type="match status" value="1"/>
</dbReference>
<dbReference type="Pfam" id="PF17862">
    <property type="entry name" value="AAA_lid_3"/>
    <property type="match status" value="1"/>
</dbReference>
<dbReference type="InterPro" id="IPR049621">
    <property type="entry name" value="S1_DHX8_helicase"/>
</dbReference>
<dbReference type="InterPro" id="IPR002464">
    <property type="entry name" value="DNA/RNA_helicase_DEAH_CS"/>
</dbReference>
<dbReference type="FunFam" id="1.10.8.60:FF:000006">
    <property type="entry name" value="26S protease regulatory subunit 8"/>
    <property type="match status" value="1"/>
</dbReference>
<evidence type="ECO:0000256" key="8">
    <source>
        <dbReference type="ARBA" id="ARBA00022801"/>
    </source>
</evidence>
<evidence type="ECO:0000256" key="10">
    <source>
        <dbReference type="ARBA" id="ARBA00022840"/>
    </source>
</evidence>
<evidence type="ECO:0000259" key="23">
    <source>
        <dbReference type="PROSITE" id="PS51194"/>
    </source>
</evidence>
<dbReference type="InterPro" id="IPR049588">
    <property type="entry name" value="DHX8_GH2-like"/>
</dbReference>
<dbReference type="Gene3D" id="1.20.120.1080">
    <property type="match status" value="1"/>
</dbReference>
<dbReference type="PROSITE" id="PS00674">
    <property type="entry name" value="AAA"/>
    <property type="match status" value="1"/>
</dbReference>
<keyword evidence="12" id="KW-0647">Proteasome</keyword>
<comment type="similarity">
    <text evidence="18">Belongs to the DEAD box helicase family. DEAH subfamily. DDX8/PRP22 sub-subfamily.</text>
</comment>
<dbReference type="InterPro" id="IPR032501">
    <property type="entry name" value="Prot_ATP_ID_OB_2nd"/>
</dbReference>
<dbReference type="InterPro" id="IPR007502">
    <property type="entry name" value="Helicase-assoc_dom"/>
</dbReference>
<dbReference type="GO" id="GO:0003724">
    <property type="term" value="F:RNA helicase activity"/>
    <property type="evidence" value="ECO:0007669"/>
    <property type="project" value="UniProtKB-EC"/>
</dbReference>
<dbReference type="FunFam" id="2.40.50.140:FF:000044">
    <property type="entry name" value="26S protease regulatory subunit 8"/>
    <property type="match status" value="1"/>
</dbReference>
<comment type="subcellular location">
    <subcellularLocation>
        <location evidence="2">Cytoplasm</location>
    </subcellularLocation>
    <subcellularLocation>
        <location evidence="1">Nucleus</location>
    </subcellularLocation>
</comment>
<dbReference type="InterPro" id="IPR012340">
    <property type="entry name" value="NA-bd_OB-fold"/>
</dbReference>
<dbReference type="Proteomes" id="UP000678499">
    <property type="component" value="Unassembled WGS sequence"/>
</dbReference>
<dbReference type="InterPro" id="IPR003593">
    <property type="entry name" value="AAA+_ATPase"/>
</dbReference>